<dbReference type="InterPro" id="IPR019474">
    <property type="entry name" value="Ub_conjug_fac_E4_core"/>
</dbReference>
<dbReference type="Proteomes" id="UP000244811">
    <property type="component" value="Chromosome 1"/>
</dbReference>
<comment type="pathway">
    <text evidence="4">Protein modification; protein ubiquitination.</text>
</comment>
<evidence type="ECO:0000256" key="4">
    <source>
        <dbReference type="ARBA" id="ARBA00004906"/>
    </source>
</evidence>
<feature type="compositionally biased region" description="Gly residues" evidence="11">
    <location>
        <begin position="888"/>
        <end position="900"/>
    </location>
</feature>
<dbReference type="SMART" id="SM00504">
    <property type="entry name" value="Ubox"/>
    <property type="match status" value="1"/>
</dbReference>
<feature type="region of interest" description="Disordered" evidence="11">
    <location>
        <begin position="867"/>
        <end position="908"/>
    </location>
</feature>
<evidence type="ECO:0000256" key="6">
    <source>
        <dbReference type="ARBA" id="ARBA00012483"/>
    </source>
</evidence>
<comment type="similarity">
    <text evidence="5">Belongs to the ubiquitin conjugation factor E4 family.</text>
</comment>
<dbReference type="GO" id="GO:0036503">
    <property type="term" value="P:ERAD pathway"/>
    <property type="evidence" value="ECO:0007669"/>
    <property type="project" value="InterPro"/>
</dbReference>
<feature type="compositionally biased region" description="Low complexity" evidence="11">
    <location>
        <begin position="875"/>
        <end position="887"/>
    </location>
</feature>
<accession>A0A976MAE8</accession>
<evidence type="ECO:0000256" key="7">
    <source>
        <dbReference type="ARBA" id="ARBA00022490"/>
    </source>
</evidence>
<evidence type="ECO:0000256" key="5">
    <source>
        <dbReference type="ARBA" id="ARBA00007434"/>
    </source>
</evidence>
<dbReference type="InterPro" id="IPR003613">
    <property type="entry name" value="Ubox_domain"/>
</dbReference>
<evidence type="ECO:0000256" key="11">
    <source>
        <dbReference type="SAM" id="MobiDB-lite"/>
    </source>
</evidence>
<dbReference type="PANTHER" id="PTHR13931">
    <property type="entry name" value="UBIQUITINATION FACTOR E4"/>
    <property type="match status" value="1"/>
</dbReference>
<dbReference type="GO" id="GO:0005737">
    <property type="term" value="C:cytoplasm"/>
    <property type="evidence" value="ECO:0007669"/>
    <property type="project" value="UniProtKB-SubCell"/>
</dbReference>
<dbReference type="SUPFAM" id="SSF57850">
    <property type="entry name" value="RING/U-box"/>
    <property type="match status" value="1"/>
</dbReference>
<evidence type="ECO:0000256" key="3">
    <source>
        <dbReference type="ARBA" id="ARBA00004496"/>
    </source>
</evidence>
<dbReference type="Pfam" id="PF10408">
    <property type="entry name" value="Ufd2P_core"/>
    <property type="match status" value="1"/>
</dbReference>
<evidence type="ECO:0000259" key="12">
    <source>
        <dbReference type="PROSITE" id="PS51698"/>
    </source>
</evidence>
<protein>
    <recommendedName>
        <fullName evidence="6">RING-type E3 ubiquitin transferase</fullName>
        <ecNumber evidence="6">2.3.2.27</ecNumber>
    </recommendedName>
</protein>
<proteinExistence type="inferred from homology"/>
<dbReference type="Gene3D" id="3.30.40.10">
    <property type="entry name" value="Zinc/RING finger domain, C3HC4 (zinc finger)"/>
    <property type="match status" value="1"/>
</dbReference>
<dbReference type="GO" id="GO:0006511">
    <property type="term" value="P:ubiquitin-dependent protein catabolic process"/>
    <property type="evidence" value="ECO:0007669"/>
    <property type="project" value="InterPro"/>
</dbReference>
<evidence type="ECO:0000256" key="2">
    <source>
        <dbReference type="ARBA" id="ARBA00004123"/>
    </source>
</evidence>
<dbReference type="InterPro" id="IPR045132">
    <property type="entry name" value="UBE4"/>
</dbReference>
<dbReference type="GO" id="GO:0000209">
    <property type="term" value="P:protein polyubiquitination"/>
    <property type="evidence" value="ECO:0007669"/>
    <property type="project" value="TreeGrafter"/>
</dbReference>
<name>A0A976MAE8_THEOR</name>
<feature type="compositionally biased region" description="Polar residues" evidence="11">
    <location>
        <begin position="480"/>
        <end position="489"/>
    </location>
</feature>
<dbReference type="FunFam" id="3.30.40.10:FF:000055">
    <property type="entry name" value="Ubiquitin conjugation factor e4 a"/>
    <property type="match status" value="1"/>
</dbReference>
<dbReference type="GO" id="GO:0034450">
    <property type="term" value="F:ubiquitin-ubiquitin ligase activity"/>
    <property type="evidence" value="ECO:0007669"/>
    <property type="project" value="InterPro"/>
</dbReference>
<keyword evidence="9" id="KW-0833">Ubl conjugation pathway</keyword>
<evidence type="ECO:0000256" key="1">
    <source>
        <dbReference type="ARBA" id="ARBA00000900"/>
    </source>
</evidence>
<dbReference type="Pfam" id="PF04564">
    <property type="entry name" value="U-box"/>
    <property type="match status" value="1"/>
</dbReference>
<dbReference type="GO" id="GO:0000151">
    <property type="term" value="C:ubiquitin ligase complex"/>
    <property type="evidence" value="ECO:0007669"/>
    <property type="project" value="InterPro"/>
</dbReference>
<keyword evidence="10" id="KW-0539">Nucleus</keyword>
<feature type="region of interest" description="Disordered" evidence="11">
    <location>
        <begin position="474"/>
        <end position="497"/>
    </location>
</feature>
<keyword evidence="7" id="KW-0963">Cytoplasm</keyword>
<evidence type="ECO:0000256" key="9">
    <source>
        <dbReference type="ARBA" id="ARBA00022786"/>
    </source>
</evidence>
<comment type="subcellular location">
    <subcellularLocation>
        <location evidence="3">Cytoplasm</location>
    </subcellularLocation>
    <subcellularLocation>
        <location evidence="2">Nucleus</location>
    </subcellularLocation>
</comment>
<evidence type="ECO:0000256" key="10">
    <source>
        <dbReference type="ARBA" id="ARBA00023242"/>
    </source>
</evidence>
<dbReference type="PROSITE" id="PS51698">
    <property type="entry name" value="U_BOX"/>
    <property type="match status" value="1"/>
</dbReference>
<reference evidence="13" key="1">
    <citation type="submission" date="2022-07" db="EMBL/GenBank/DDBJ databases">
        <title>Evaluation of T. orientalis genome assembly methods using nanopore sequencing and analysis of variation between genomes.</title>
        <authorList>
            <person name="Yam J."/>
            <person name="Micallef M.L."/>
            <person name="Liu M."/>
            <person name="Djordjevic S.P."/>
            <person name="Bogema D.R."/>
            <person name="Jenkins C."/>
        </authorList>
    </citation>
    <scope>NUCLEOTIDE SEQUENCE</scope>
    <source>
        <strain evidence="13">Goon Nure</strain>
    </source>
</reference>
<dbReference type="EC" id="2.3.2.27" evidence="6"/>
<dbReference type="InterPro" id="IPR013083">
    <property type="entry name" value="Znf_RING/FYVE/PHD"/>
</dbReference>
<dbReference type="GO" id="GO:0005634">
    <property type="term" value="C:nucleus"/>
    <property type="evidence" value="ECO:0007669"/>
    <property type="project" value="UniProtKB-SubCell"/>
</dbReference>
<sequence length="1215" mass="135695">MSEDANKINILHTLIQNVLNITIRKSERGQSQPNQLEQPKLYIGHLYGRVTAVEDTETKYLGVEDLDDVVRSVIYVCILHNKNVLVNLNESYTRSSNGITKISKGQGLSQLFKPEEVAVASSEPLKSELISALENVQSTLVANAALIMIFPIYFNLTDVINESEIKRAYLDVFDEKVLSEMLLDFASSTHNSTFLQNMTTAMWESDSNAAKASYTNVFNIMRVRMSSRGLKSTCGSEVKFLTEVLGCKPVVELFLENIRKFELEQPFFKSCGIKRELMTILGRMLSITSLDEEAYQACKLLGLKNIYEASKVDRTSDFYGKRDLNHIKSVINSKRFEAEHAMNGILQMMKVILKSDTAVRNEILSILGRIVAFNVNRKKIFGLTNIDSAPFSMDSMYYHKLVMISDNSFGYCINLTWLLLLLAQGISIAKADEIEPLYCQTASMARRKLKSLKTDTVNGLDADATSVTAEADDTGIDTLGGTSTNTQPASAKAHDTQSEPCMKEQLTKIETEMTNILGFLCNSSCMGDENNVKDALKTMGVDAVTLYNSKFITQIFWLALKGVNMLFMPALQENLKLLTQALNYASTSQNLSANDDKLANYISHVYVWRTPLQHPSLLKALWHYVNISLRVFLRCFLLYDAKGGIKADYKALYDSSKGKFSGLVEKYCENVLDTDKAVAPPQFTALPVELIETVLDLVKNMTILRQYDHYIKPADGDPLEGMDFELVISVCIFIMKCPNDVIKNIHIKCDMACSTILYLCKFSEQSVAKFENINVCKQHLMDALVRTFISSQKSNYNTRISSRLNIIQSFTQFFVHASYKKSFVSCIISKKDLFVQFMHLLLNDTNFLVEEVVSYLTEIRRREVAGISLEESPNQDNGGDQGAASGAAGAGGSVGSGGSVRGSRNQEDDDAGQYVQEGAIDANQLKSMSGPELKSRTRSFVEYGFEICSLLNILCSEFPSDITSSSVLLPQVATCLGCCLESLAGPKCLQLKVKNMDEYGFKPREWLSKIMKCYIALYENDPDSRSAASSIDSSSSGAVVSVSSVTGTSVTGASASAELDQARSDENYDYEDENNPFVKAVVADERYYKPELFTRCVRFATREMLLSYKSIKSFNKLSNRLLEHAKKTSLLYENASNAEIPEHFLDPIMMDVMEDPVLLPTSGKIMDRKNIERHLMSESTDPFTRAPLDRSQLVDQPDLKREIVAFLRSLSRSSV</sequence>
<evidence type="ECO:0000313" key="14">
    <source>
        <dbReference type="Proteomes" id="UP000244811"/>
    </source>
</evidence>
<evidence type="ECO:0000313" key="13">
    <source>
        <dbReference type="EMBL" id="UKK00609.2"/>
    </source>
</evidence>
<dbReference type="AlphaFoldDB" id="A0A976MAE8"/>
<comment type="catalytic activity">
    <reaction evidence="1">
        <text>S-ubiquitinyl-[E2 ubiquitin-conjugating enzyme]-L-cysteine + [acceptor protein]-L-lysine = [E2 ubiquitin-conjugating enzyme]-L-cysteine + N(6)-ubiquitinyl-[acceptor protein]-L-lysine.</text>
        <dbReference type="EC" id="2.3.2.27"/>
    </reaction>
</comment>
<feature type="domain" description="U-box" evidence="12">
    <location>
        <begin position="1139"/>
        <end position="1213"/>
    </location>
</feature>
<gene>
    <name evidence="13" type="ORF">MACK_000683</name>
</gene>
<dbReference type="EMBL" id="CP056069">
    <property type="protein sequence ID" value="UKK00609.2"/>
    <property type="molecule type" value="Genomic_DNA"/>
</dbReference>
<keyword evidence="8" id="KW-0808">Transferase</keyword>
<evidence type="ECO:0000256" key="8">
    <source>
        <dbReference type="ARBA" id="ARBA00022679"/>
    </source>
</evidence>
<dbReference type="PANTHER" id="PTHR13931:SF2">
    <property type="entry name" value="UBIQUITIN CONJUGATION FACTOR E4 B"/>
    <property type="match status" value="1"/>
</dbReference>
<organism evidence="13 14">
    <name type="scientific">Theileria orientalis</name>
    <dbReference type="NCBI Taxonomy" id="68886"/>
    <lineage>
        <taxon>Eukaryota</taxon>
        <taxon>Sar</taxon>
        <taxon>Alveolata</taxon>
        <taxon>Apicomplexa</taxon>
        <taxon>Aconoidasida</taxon>
        <taxon>Piroplasmida</taxon>
        <taxon>Theileriidae</taxon>
        <taxon>Theileria</taxon>
    </lineage>
</organism>